<keyword evidence="4" id="KW-1185">Reference proteome</keyword>
<dbReference type="SUPFAM" id="SSF57196">
    <property type="entry name" value="EGF/Laminin"/>
    <property type="match status" value="1"/>
</dbReference>
<name>A0AAV2PR53_MEGNR</name>
<dbReference type="PROSITE" id="PS01186">
    <property type="entry name" value="EGF_2"/>
    <property type="match status" value="1"/>
</dbReference>
<dbReference type="PANTHER" id="PTHR24044">
    <property type="entry name" value="NOTCH LIGAND FAMILY MEMBER"/>
    <property type="match status" value="1"/>
</dbReference>
<keyword evidence="1" id="KW-0245">EGF-like domain</keyword>
<dbReference type="Gene3D" id="2.10.25.10">
    <property type="entry name" value="Laminin"/>
    <property type="match status" value="2"/>
</dbReference>
<proteinExistence type="predicted"/>
<evidence type="ECO:0000313" key="4">
    <source>
        <dbReference type="Proteomes" id="UP001497623"/>
    </source>
</evidence>
<dbReference type="GO" id="GO:0005112">
    <property type="term" value="F:Notch binding"/>
    <property type="evidence" value="ECO:0007669"/>
    <property type="project" value="TreeGrafter"/>
</dbReference>
<dbReference type="EMBL" id="CAXKWB010000716">
    <property type="protein sequence ID" value="CAL4062075.1"/>
    <property type="molecule type" value="Genomic_DNA"/>
</dbReference>
<gene>
    <name evidence="3" type="ORF">MNOR_LOCUS2374</name>
</gene>
<dbReference type="InterPro" id="IPR050906">
    <property type="entry name" value="Notch_signaling"/>
</dbReference>
<dbReference type="Proteomes" id="UP001497623">
    <property type="component" value="Unassembled WGS sequence"/>
</dbReference>
<comment type="caution">
    <text evidence="1">Lacks conserved residue(s) required for the propagation of feature annotation.</text>
</comment>
<dbReference type="AlphaFoldDB" id="A0AAV2PR53"/>
<evidence type="ECO:0000259" key="2">
    <source>
        <dbReference type="PROSITE" id="PS50026"/>
    </source>
</evidence>
<feature type="disulfide bond" evidence="1">
    <location>
        <begin position="25"/>
        <end position="35"/>
    </location>
</feature>
<organism evidence="3 4">
    <name type="scientific">Meganyctiphanes norvegica</name>
    <name type="common">Northern krill</name>
    <name type="synonym">Thysanopoda norvegica</name>
    <dbReference type="NCBI Taxonomy" id="48144"/>
    <lineage>
        <taxon>Eukaryota</taxon>
        <taxon>Metazoa</taxon>
        <taxon>Ecdysozoa</taxon>
        <taxon>Arthropoda</taxon>
        <taxon>Crustacea</taxon>
        <taxon>Multicrustacea</taxon>
        <taxon>Malacostraca</taxon>
        <taxon>Eumalacostraca</taxon>
        <taxon>Eucarida</taxon>
        <taxon>Euphausiacea</taxon>
        <taxon>Euphausiidae</taxon>
        <taxon>Meganyctiphanes</taxon>
    </lineage>
</organism>
<feature type="non-terminal residue" evidence="3">
    <location>
        <position position="1"/>
    </location>
</feature>
<protein>
    <recommendedName>
        <fullName evidence="2">EGF-like domain-containing protein</fullName>
    </recommendedName>
</protein>
<dbReference type="SMART" id="SM00181">
    <property type="entry name" value="EGF"/>
    <property type="match status" value="3"/>
</dbReference>
<feature type="disulfide bond" evidence="1">
    <location>
        <begin position="43"/>
        <end position="52"/>
    </location>
</feature>
<dbReference type="PROSITE" id="PS50026">
    <property type="entry name" value="EGF_3"/>
    <property type="match status" value="1"/>
</dbReference>
<reference evidence="3 4" key="1">
    <citation type="submission" date="2024-05" db="EMBL/GenBank/DDBJ databases">
        <authorList>
            <person name="Wallberg A."/>
        </authorList>
    </citation>
    <scope>NUCLEOTIDE SEQUENCE [LARGE SCALE GENOMIC DNA]</scope>
</reference>
<evidence type="ECO:0000256" key="1">
    <source>
        <dbReference type="PROSITE-ProRule" id="PRU00076"/>
    </source>
</evidence>
<feature type="non-terminal residue" evidence="3">
    <location>
        <position position="179"/>
    </location>
</feature>
<dbReference type="PANTHER" id="PTHR24044:SF420">
    <property type="entry name" value="DELTA AND NOTCH-LIKE EPIDERMAL GROWTH FACTOR-RELATED RECEPTOR ISOFORM X1"/>
    <property type="match status" value="1"/>
</dbReference>
<dbReference type="PROSITE" id="PS00022">
    <property type="entry name" value="EGF_1"/>
    <property type="match status" value="2"/>
</dbReference>
<evidence type="ECO:0000313" key="3">
    <source>
        <dbReference type="EMBL" id="CAL4062075.1"/>
    </source>
</evidence>
<dbReference type="InterPro" id="IPR000742">
    <property type="entry name" value="EGF"/>
</dbReference>
<keyword evidence="1" id="KW-1015">Disulfide bond</keyword>
<feature type="domain" description="EGF-like" evidence="2">
    <location>
        <begin position="21"/>
        <end position="53"/>
    </location>
</feature>
<sequence length="179" mass="19701">GKCLESGKCKCRHDFTGPQCQYSICNPPCLNGGTCRGISNCQCLIGYTGLQCETAVCNPKCENRATCIGPNNCLCTKSFKGPHCQFQEKFSFVDNDPHFVVQVPNLPKAICFDMHGNDGDVLNLISDKDSGILVNGLIRKVLSRPTATHLVTLSLLLPSVNLTINTEFINVTYWRNKNQ</sequence>
<comment type="caution">
    <text evidence="3">The sequence shown here is derived from an EMBL/GenBank/DDBJ whole genome shotgun (WGS) entry which is preliminary data.</text>
</comment>
<accession>A0AAV2PR53</accession>